<name>A0AAE0GHC2_9CHLO</name>
<evidence type="ECO:0000256" key="4">
    <source>
        <dbReference type="ARBA" id="ARBA00023136"/>
    </source>
</evidence>
<dbReference type="GO" id="GO:0016020">
    <property type="term" value="C:membrane"/>
    <property type="evidence" value="ECO:0007669"/>
    <property type="project" value="UniProtKB-SubCell"/>
</dbReference>
<evidence type="ECO:0000313" key="7">
    <source>
        <dbReference type="EMBL" id="KAK3277943.1"/>
    </source>
</evidence>
<keyword evidence="2 5" id="KW-0812">Transmembrane</keyword>
<feature type="transmembrane region" description="Helical" evidence="5">
    <location>
        <begin position="219"/>
        <end position="240"/>
    </location>
</feature>
<keyword evidence="3 5" id="KW-1133">Transmembrane helix</keyword>
<feature type="transmembrane region" description="Helical" evidence="5">
    <location>
        <begin position="107"/>
        <end position="132"/>
    </location>
</feature>
<evidence type="ECO:0000259" key="6">
    <source>
        <dbReference type="Pfam" id="PF01061"/>
    </source>
</evidence>
<keyword evidence="8" id="KW-1185">Reference proteome</keyword>
<protein>
    <recommendedName>
        <fullName evidence="6">ABC-2 type transporter transmembrane domain-containing protein</fullName>
    </recommendedName>
</protein>
<keyword evidence="4 5" id="KW-0472">Membrane</keyword>
<feature type="transmembrane region" description="Helical" evidence="5">
    <location>
        <begin position="71"/>
        <end position="101"/>
    </location>
</feature>
<dbReference type="GO" id="GO:0140359">
    <property type="term" value="F:ABC-type transporter activity"/>
    <property type="evidence" value="ECO:0007669"/>
    <property type="project" value="InterPro"/>
</dbReference>
<dbReference type="Proteomes" id="UP001190700">
    <property type="component" value="Unassembled WGS sequence"/>
</dbReference>
<evidence type="ECO:0000313" key="8">
    <source>
        <dbReference type="Proteomes" id="UP001190700"/>
    </source>
</evidence>
<proteinExistence type="predicted"/>
<evidence type="ECO:0000256" key="2">
    <source>
        <dbReference type="ARBA" id="ARBA00022692"/>
    </source>
</evidence>
<sequence>MALWGVMFGTPYIRISYQLKSTQSFDRIRGIYAISLFNATLTNNGSPVMEYYVLQSNSEMDKGLYKPLESLLAFVIFDTLIVLVPSAIVLTLQMILVGSFYDQLDKIVYMVTIAVLEHCSFNLLLLMITVLIPHNPRGLKLVLFATTPIYTGFMIPVDQMVWPVRLIAYLSPLHHNFSAAMNSMFAGQTIECDDSDDPDCDQGDDVLDSYGMLDFQPSWVSVVVIFFAMFATYLAVVYIIMRRMYILSRTAKR</sequence>
<dbReference type="EMBL" id="LGRX02005747">
    <property type="protein sequence ID" value="KAK3277943.1"/>
    <property type="molecule type" value="Genomic_DNA"/>
</dbReference>
<evidence type="ECO:0000256" key="5">
    <source>
        <dbReference type="SAM" id="Phobius"/>
    </source>
</evidence>
<organism evidence="7 8">
    <name type="scientific">Cymbomonas tetramitiformis</name>
    <dbReference type="NCBI Taxonomy" id="36881"/>
    <lineage>
        <taxon>Eukaryota</taxon>
        <taxon>Viridiplantae</taxon>
        <taxon>Chlorophyta</taxon>
        <taxon>Pyramimonadophyceae</taxon>
        <taxon>Pyramimonadales</taxon>
        <taxon>Pyramimonadaceae</taxon>
        <taxon>Cymbomonas</taxon>
    </lineage>
</organism>
<comment type="caution">
    <text evidence="7">The sequence shown here is derived from an EMBL/GenBank/DDBJ whole genome shotgun (WGS) entry which is preliminary data.</text>
</comment>
<feature type="domain" description="ABC-2 type transporter transmembrane" evidence="6">
    <location>
        <begin position="3"/>
        <end position="185"/>
    </location>
</feature>
<gene>
    <name evidence="7" type="ORF">CYMTET_14089</name>
</gene>
<evidence type="ECO:0000256" key="3">
    <source>
        <dbReference type="ARBA" id="ARBA00022989"/>
    </source>
</evidence>
<dbReference type="Pfam" id="PF01061">
    <property type="entry name" value="ABC2_membrane"/>
    <property type="match status" value="1"/>
</dbReference>
<evidence type="ECO:0000256" key="1">
    <source>
        <dbReference type="ARBA" id="ARBA00004141"/>
    </source>
</evidence>
<dbReference type="InterPro" id="IPR013525">
    <property type="entry name" value="ABC2_TM"/>
</dbReference>
<comment type="subcellular location">
    <subcellularLocation>
        <location evidence="1">Membrane</location>
        <topology evidence="1">Multi-pass membrane protein</topology>
    </subcellularLocation>
</comment>
<feature type="transmembrane region" description="Helical" evidence="5">
    <location>
        <begin position="139"/>
        <end position="157"/>
    </location>
</feature>
<dbReference type="AlphaFoldDB" id="A0AAE0GHC2"/>
<accession>A0AAE0GHC2</accession>
<reference evidence="7 8" key="1">
    <citation type="journal article" date="2015" name="Genome Biol. Evol.">
        <title>Comparative Genomics of a Bacterivorous Green Alga Reveals Evolutionary Causalities and Consequences of Phago-Mixotrophic Mode of Nutrition.</title>
        <authorList>
            <person name="Burns J.A."/>
            <person name="Paasch A."/>
            <person name="Narechania A."/>
            <person name="Kim E."/>
        </authorList>
    </citation>
    <scope>NUCLEOTIDE SEQUENCE [LARGE SCALE GENOMIC DNA]</scope>
    <source>
        <strain evidence="7 8">PLY_AMNH</strain>
    </source>
</reference>